<accession>A0A2M8Z2K5</accession>
<dbReference type="PANTHER" id="PTHR31297">
    <property type="entry name" value="GLUCAN ENDO-1,6-BETA-GLUCOSIDASE B"/>
    <property type="match status" value="1"/>
</dbReference>
<dbReference type="AlphaFoldDB" id="A0A2M8Z2K5"/>
<dbReference type="GO" id="GO:0008422">
    <property type="term" value="F:beta-glucosidase activity"/>
    <property type="evidence" value="ECO:0007669"/>
    <property type="project" value="TreeGrafter"/>
</dbReference>
<dbReference type="GO" id="GO:0009251">
    <property type="term" value="P:glucan catabolic process"/>
    <property type="evidence" value="ECO:0007669"/>
    <property type="project" value="TreeGrafter"/>
</dbReference>
<reference evidence="5 6" key="1">
    <citation type="submission" date="2017-11" db="EMBL/GenBank/DDBJ databases">
        <title>Understudied soil microbes with underappreciated capabilities: Untangling the Clostridium saccharolyticum group.</title>
        <authorList>
            <person name="Leschine S."/>
        </authorList>
    </citation>
    <scope>NUCLEOTIDE SEQUENCE [LARGE SCALE GENOMIC DNA]</scope>
    <source>
        <strain evidence="5 6">18A</strain>
    </source>
</reference>
<dbReference type="GO" id="GO:0009986">
    <property type="term" value="C:cell surface"/>
    <property type="evidence" value="ECO:0007669"/>
    <property type="project" value="TreeGrafter"/>
</dbReference>
<proteinExistence type="inferred from homology"/>
<dbReference type="InterPro" id="IPR001547">
    <property type="entry name" value="Glyco_hydro_5"/>
</dbReference>
<evidence type="ECO:0000256" key="2">
    <source>
        <dbReference type="ARBA" id="ARBA00023295"/>
    </source>
</evidence>
<evidence type="ECO:0000256" key="1">
    <source>
        <dbReference type="ARBA" id="ARBA00022801"/>
    </source>
</evidence>
<comment type="similarity">
    <text evidence="3">Belongs to the glycosyl hydrolase 5 (cellulase A) family.</text>
</comment>
<dbReference type="Pfam" id="PF00150">
    <property type="entry name" value="Cellulase"/>
    <property type="match status" value="1"/>
</dbReference>
<dbReference type="SUPFAM" id="SSF51445">
    <property type="entry name" value="(Trans)glycosidases"/>
    <property type="match status" value="1"/>
</dbReference>
<evidence type="ECO:0000313" key="5">
    <source>
        <dbReference type="EMBL" id="PJJ27675.1"/>
    </source>
</evidence>
<feature type="domain" description="Glycoside hydrolase family 5" evidence="4">
    <location>
        <begin position="72"/>
        <end position="350"/>
    </location>
</feature>
<dbReference type="InterPro" id="IPR050386">
    <property type="entry name" value="Glycosyl_hydrolase_5"/>
</dbReference>
<keyword evidence="2 3" id="KW-0326">Glycosidase</keyword>
<dbReference type="Gene3D" id="3.20.20.80">
    <property type="entry name" value="Glycosidases"/>
    <property type="match status" value="1"/>
</dbReference>
<name>A0A2M8Z2K5_9FIRM</name>
<dbReference type="InterPro" id="IPR017853">
    <property type="entry name" value="GH"/>
</dbReference>
<dbReference type="EMBL" id="PGET01000001">
    <property type="protein sequence ID" value="PJJ27675.1"/>
    <property type="molecule type" value="Genomic_DNA"/>
</dbReference>
<comment type="caution">
    <text evidence="5">The sequence shown here is derived from an EMBL/GenBank/DDBJ whole genome shotgun (WGS) entry which is preliminary data.</text>
</comment>
<sequence>MDLLQVRNGKIVDESGNPVYLRGTCVGGFMNMEDFINGYPGTESGMKREMTKALGAGKAELFFETILDNFLAEEDIRLIRETGANCIRIPLSYRHFEDDQNPFIYKEEGFKRLDAVLDACERQGVYVILDMHALSGWQNCHWHSDNERGAALLWSFRHFQERIIALWEAIAQRYKDRNAVAGYDLMNEPSTGTPTGEHAYDFYEFYQSDWKAINKLYREIADAVRKIDKKHILFLEGDNYSRNFEGLEKPFEDNLAYSSHNYIPPGYGPGTYPGYYGGVYWDKNRQRAEFLNHQGTQFALKHHVPLWVGEFGSQYHGFPEELPYRLASMEDQLDIYNTFGVHWTTWTYKDPGIMGWVFLDPESEYMKIIQPVQEQKRILGAENFVADYAGVAEGRKKSRALADYILDVMGETRIDKASNAFVMNYGVLNGYAGAMLQPAYARRFAGYSEDDLERIAGGFKLENCVKNQPYLNLLKHMLH</sequence>
<protein>
    <submittedName>
        <fullName evidence="5">Aryl-phospho-beta-D-glucosidase BglC (GH1 family)</fullName>
    </submittedName>
</protein>
<dbReference type="Proteomes" id="UP000231092">
    <property type="component" value="Unassembled WGS sequence"/>
</dbReference>
<dbReference type="PANTHER" id="PTHR31297:SF13">
    <property type="entry name" value="PUTATIVE-RELATED"/>
    <property type="match status" value="1"/>
</dbReference>
<evidence type="ECO:0000256" key="3">
    <source>
        <dbReference type="RuleBase" id="RU361153"/>
    </source>
</evidence>
<evidence type="ECO:0000313" key="6">
    <source>
        <dbReference type="Proteomes" id="UP000231092"/>
    </source>
</evidence>
<keyword evidence="1 3" id="KW-0378">Hydrolase</keyword>
<dbReference type="OrthoDB" id="9800475at2"/>
<dbReference type="RefSeq" id="WP_100304282.1">
    <property type="nucleotide sequence ID" value="NZ_PGET01000001.1"/>
</dbReference>
<gene>
    <name evidence="5" type="ORF">H171_1145</name>
</gene>
<dbReference type="GO" id="GO:0005576">
    <property type="term" value="C:extracellular region"/>
    <property type="evidence" value="ECO:0007669"/>
    <property type="project" value="TreeGrafter"/>
</dbReference>
<organism evidence="5 6">
    <name type="scientific">[Clostridium] celerecrescens 18A</name>
    <dbReference type="NCBI Taxonomy" id="1286362"/>
    <lineage>
        <taxon>Bacteria</taxon>
        <taxon>Bacillati</taxon>
        <taxon>Bacillota</taxon>
        <taxon>Clostridia</taxon>
        <taxon>Lachnospirales</taxon>
        <taxon>Lachnospiraceae</taxon>
        <taxon>Lacrimispora</taxon>
    </lineage>
</organism>
<evidence type="ECO:0000259" key="4">
    <source>
        <dbReference type="Pfam" id="PF00150"/>
    </source>
</evidence>